<sequence>MAGISEIGPIRLNVPIKNNEGSVAAKNQVSFEETFKEFISGVNENQIRSEDMTGAFARGEVRDLHEVIIAQQEAAVSLKLLVQMRDRVISAYQEISRMQV</sequence>
<comment type="caution">
    <text evidence="6">The sequence shown here is derived from an EMBL/GenBank/DDBJ whole genome shotgun (WGS) entry which is preliminary data.</text>
</comment>
<organism evidence="6 7">
    <name type="scientific">Eiseniibacteriota bacterium</name>
    <dbReference type="NCBI Taxonomy" id="2212470"/>
    <lineage>
        <taxon>Bacteria</taxon>
        <taxon>Candidatus Eiseniibacteriota</taxon>
    </lineage>
</organism>
<keyword evidence="3 4" id="KW-0975">Bacterial flagellum</keyword>
<dbReference type="Pfam" id="PF02049">
    <property type="entry name" value="FliE"/>
    <property type="match status" value="1"/>
</dbReference>
<dbReference type="InterPro" id="IPR001624">
    <property type="entry name" value="FliE"/>
</dbReference>
<dbReference type="EMBL" id="JAHJDP010000085">
    <property type="protein sequence ID" value="MBU2692186.1"/>
    <property type="molecule type" value="Genomic_DNA"/>
</dbReference>
<dbReference type="PRINTS" id="PR01006">
    <property type="entry name" value="FLGHOOKFLIE"/>
</dbReference>
<evidence type="ECO:0000313" key="7">
    <source>
        <dbReference type="Proteomes" id="UP000777784"/>
    </source>
</evidence>
<dbReference type="PANTHER" id="PTHR34653">
    <property type="match status" value="1"/>
</dbReference>
<keyword evidence="6" id="KW-0282">Flagellum</keyword>
<evidence type="ECO:0000256" key="5">
    <source>
        <dbReference type="NCBIfam" id="TIGR00205"/>
    </source>
</evidence>
<protein>
    <recommendedName>
        <fullName evidence="4 5">Flagellar hook-basal body complex protein FliE</fullName>
    </recommendedName>
</protein>
<evidence type="ECO:0000256" key="4">
    <source>
        <dbReference type="HAMAP-Rule" id="MF_00724"/>
    </source>
</evidence>
<evidence type="ECO:0000256" key="3">
    <source>
        <dbReference type="ARBA" id="ARBA00023143"/>
    </source>
</evidence>
<keyword evidence="6" id="KW-0966">Cell projection</keyword>
<comment type="similarity">
    <text evidence="2 4">Belongs to the FliE family.</text>
</comment>
<accession>A0A948W801</accession>
<name>A0A948W801_UNCEI</name>
<dbReference type="AlphaFoldDB" id="A0A948W801"/>
<dbReference type="GO" id="GO:0071973">
    <property type="term" value="P:bacterial-type flagellum-dependent cell motility"/>
    <property type="evidence" value="ECO:0007669"/>
    <property type="project" value="InterPro"/>
</dbReference>
<dbReference type="Proteomes" id="UP000777784">
    <property type="component" value="Unassembled WGS sequence"/>
</dbReference>
<reference evidence="6" key="1">
    <citation type="submission" date="2021-05" db="EMBL/GenBank/DDBJ databases">
        <title>Energy efficiency and biological interactions define the core microbiome of deep oligotrophic groundwater.</title>
        <authorList>
            <person name="Mehrshad M."/>
            <person name="Lopez-Fernandez M."/>
            <person name="Bell E."/>
            <person name="Bernier-Latmani R."/>
            <person name="Bertilsson S."/>
            <person name="Dopson M."/>
        </authorList>
    </citation>
    <scope>NUCLEOTIDE SEQUENCE</scope>
    <source>
        <strain evidence="6">Modern_marine.mb.64</strain>
    </source>
</reference>
<comment type="subcellular location">
    <subcellularLocation>
        <location evidence="1 4">Bacterial flagellum basal body</location>
    </subcellularLocation>
</comment>
<dbReference type="GO" id="GO:0009425">
    <property type="term" value="C:bacterial-type flagellum basal body"/>
    <property type="evidence" value="ECO:0007669"/>
    <property type="project" value="UniProtKB-SubCell"/>
</dbReference>
<dbReference type="GO" id="GO:0005198">
    <property type="term" value="F:structural molecule activity"/>
    <property type="evidence" value="ECO:0007669"/>
    <property type="project" value="UniProtKB-UniRule"/>
</dbReference>
<dbReference type="NCBIfam" id="TIGR00205">
    <property type="entry name" value="fliE"/>
    <property type="match status" value="1"/>
</dbReference>
<evidence type="ECO:0000256" key="1">
    <source>
        <dbReference type="ARBA" id="ARBA00004117"/>
    </source>
</evidence>
<dbReference type="HAMAP" id="MF_00724">
    <property type="entry name" value="FliE"/>
    <property type="match status" value="1"/>
</dbReference>
<dbReference type="GO" id="GO:0003774">
    <property type="term" value="F:cytoskeletal motor activity"/>
    <property type="evidence" value="ECO:0007669"/>
    <property type="project" value="InterPro"/>
</dbReference>
<evidence type="ECO:0000313" key="6">
    <source>
        <dbReference type="EMBL" id="MBU2692186.1"/>
    </source>
</evidence>
<dbReference type="PANTHER" id="PTHR34653:SF1">
    <property type="entry name" value="FLAGELLAR HOOK-BASAL BODY COMPLEX PROTEIN FLIE"/>
    <property type="match status" value="1"/>
</dbReference>
<proteinExistence type="inferred from homology"/>
<gene>
    <name evidence="4 6" type="primary">fliE</name>
    <name evidence="6" type="ORF">KJ970_14790</name>
</gene>
<evidence type="ECO:0000256" key="2">
    <source>
        <dbReference type="ARBA" id="ARBA00009272"/>
    </source>
</evidence>
<keyword evidence="6" id="KW-0969">Cilium</keyword>